<dbReference type="Proteomes" id="UP000299102">
    <property type="component" value="Unassembled WGS sequence"/>
</dbReference>
<dbReference type="GO" id="GO:0035861">
    <property type="term" value="C:site of double-strand break"/>
    <property type="evidence" value="ECO:0007669"/>
    <property type="project" value="TreeGrafter"/>
</dbReference>
<reference evidence="1 2" key="1">
    <citation type="journal article" date="2019" name="Commun. Biol.">
        <title>The bagworm genome reveals a unique fibroin gene that provides high tensile strength.</title>
        <authorList>
            <person name="Kono N."/>
            <person name="Nakamura H."/>
            <person name="Ohtoshi R."/>
            <person name="Tomita M."/>
            <person name="Numata K."/>
            <person name="Arakawa K."/>
        </authorList>
    </citation>
    <scope>NUCLEOTIDE SEQUENCE [LARGE SCALE GENOMIC DNA]</scope>
</reference>
<organism evidence="1 2">
    <name type="scientific">Eumeta variegata</name>
    <name type="common">Bagworm moth</name>
    <name type="synonym">Eumeta japonica</name>
    <dbReference type="NCBI Taxonomy" id="151549"/>
    <lineage>
        <taxon>Eukaryota</taxon>
        <taxon>Metazoa</taxon>
        <taxon>Ecdysozoa</taxon>
        <taxon>Arthropoda</taxon>
        <taxon>Hexapoda</taxon>
        <taxon>Insecta</taxon>
        <taxon>Pterygota</taxon>
        <taxon>Neoptera</taxon>
        <taxon>Endopterygota</taxon>
        <taxon>Lepidoptera</taxon>
        <taxon>Glossata</taxon>
        <taxon>Ditrysia</taxon>
        <taxon>Tineoidea</taxon>
        <taxon>Psychidae</taxon>
        <taxon>Oiketicinae</taxon>
        <taxon>Eumeta</taxon>
    </lineage>
</organism>
<dbReference type="GO" id="GO:0000729">
    <property type="term" value="P:DNA double-strand break processing"/>
    <property type="evidence" value="ECO:0007669"/>
    <property type="project" value="TreeGrafter"/>
</dbReference>
<dbReference type="PANTHER" id="PTHR46060">
    <property type="entry name" value="MARINER MOS1 TRANSPOSASE-LIKE PROTEIN"/>
    <property type="match status" value="1"/>
</dbReference>
<dbReference type="Gene3D" id="1.10.10.1450">
    <property type="match status" value="1"/>
</dbReference>
<comment type="caution">
    <text evidence="1">The sequence shown here is derived from an EMBL/GenBank/DDBJ whole genome shotgun (WGS) entry which is preliminary data.</text>
</comment>
<name>A0A4C1U5X2_EUMVA</name>
<protein>
    <submittedName>
        <fullName evidence="1">Mariner Mos1 transposase</fullName>
    </submittedName>
</protein>
<dbReference type="GO" id="GO:0044547">
    <property type="term" value="F:DNA topoisomerase binding"/>
    <property type="evidence" value="ECO:0007669"/>
    <property type="project" value="TreeGrafter"/>
</dbReference>
<keyword evidence="2" id="KW-1185">Reference proteome</keyword>
<accession>A0A4C1U5X2</accession>
<dbReference type="GO" id="GO:0046975">
    <property type="term" value="F:histone H3K36 methyltransferase activity"/>
    <property type="evidence" value="ECO:0007669"/>
    <property type="project" value="TreeGrafter"/>
</dbReference>
<dbReference type="GO" id="GO:0031297">
    <property type="term" value="P:replication fork processing"/>
    <property type="evidence" value="ECO:0007669"/>
    <property type="project" value="TreeGrafter"/>
</dbReference>
<dbReference type="GO" id="GO:0044774">
    <property type="term" value="P:mitotic DNA integrity checkpoint signaling"/>
    <property type="evidence" value="ECO:0007669"/>
    <property type="project" value="TreeGrafter"/>
</dbReference>
<dbReference type="GO" id="GO:0003697">
    <property type="term" value="F:single-stranded DNA binding"/>
    <property type="evidence" value="ECO:0007669"/>
    <property type="project" value="TreeGrafter"/>
</dbReference>
<dbReference type="InterPro" id="IPR036397">
    <property type="entry name" value="RNaseH_sf"/>
</dbReference>
<proteinExistence type="predicted"/>
<dbReference type="AlphaFoldDB" id="A0A4C1U5X2"/>
<dbReference type="PANTHER" id="PTHR46060:SF2">
    <property type="entry name" value="HISTONE-LYSINE N-METHYLTRANSFERASE SETMAR"/>
    <property type="match status" value="1"/>
</dbReference>
<dbReference type="GO" id="GO:0005634">
    <property type="term" value="C:nucleus"/>
    <property type="evidence" value="ECO:0007669"/>
    <property type="project" value="TreeGrafter"/>
</dbReference>
<dbReference type="Gene3D" id="3.30.420.10">
    <property type="entry name" value="Ribonuclease H-like superfamily/Ribonuclease H"/>
    <property type="match status" value="1"/>
</dbReference>
<dbReference type="InterPro" id="IPR052709">
    <property type="entry name" value="Transposase-MT_Hybrid"/>
</dbReference>
<dbReference type="STRING" id="151549.A0A4C1U5X2"/>
<dbReference type="EMBL" id="BGZK01000126">
    <property type="protein sequence ID" value="GBP21246.1"/>
    <property type="molecule type" value="Genomic_DNA"/>
</dbReference>
<dbReference type="OrthoDB" id="616263at2759"/>
<dbReference type="GO" id="GO:0003690">
    <property type="term" value="F:double-stranded DNA binding"/>
    <property type="evidence" value="ECO:0007669"/>
    <property type="project" value="TreeGrafter"/>
</dbReference>
<gene>
    <name evidence="1" type="ORF">EVAR_84373_1</name>
</gene>
<sequence length="219" mass="25262">MVSRVAGYSSSEITSSMEQIQYARLSALAARRTQYNALGRRDRVTGGALRAVVPSQAILREPEANRLLVEAYNEAALSVRICHEWFKKFEKCDFDVEDKDRSGRPKIYEDVVWRKEEEKLLEEDSSQTQKKLALTLEVTRQAASHRLKSLGIVHKQGLPHPPHSPDIASSDYHLFRSMAHALSEQRFTSYEDIKNWVDLWIASKDKEFFSLRIRTLPER</sequence>
<dbReference type="GO" id="GO:0042800">
    <property type="term" value="F:histone H3K4 methyltransferase activity"/>
    <property type="evidence" value="ECO:0007669"/>
    <property type="project" value="TreeGrafter"/>
</dbReference>
<evidence type="ECO:0000313" key="1">
    <source>
        <dbReference type="EMBL" id="GBP21246.1"/>
    </source>
</evidence>
<dbReference type="GO" id="GO:0015074">
    <property type="term" value="P:DNA integration"/>
    <property type="evidence" value="ECO:0007669"/>
    <property type="project" value="TreeGrafter"/>
</dbReference>
<dbReference type="GO" id="GO:0006303">
    <property type="term" value="P:double-strand break repair via nonhomologous end joining"/>
    <property type="evidence" value="ECO:0007669"/>
    <property type="project" value="TreeGrafter"/>
</dbReference>
<dbReference type="GO" id="GO:0000014">
    <property type="term" value="F:single-stranded DNA endodeoxyribonuclease activity"/>
    <property type="evidence" value="ECO:0007669"/>
    <property type="project" value="TreeGrafter"/>
</dbReference>
<evidence type="ECO:0000313" key="2">
    <source>
        <dbReference type="Proteomes" id="UP000299102"/>
    </source>
</evidence>
<dbReference type="GO" id="GO:0000793">
    <property type="term" value="C:condensed chromosome"/>
    <property type="evidence" value="ECO:0007669"/>
    <property type="project" value="TreeGrafter"/>
</dbReference>